<dbReference type="PANTHER" id="PTHR10067:SF6">
    <property type="entry name" value="PHOSPHATIDYLSERINE DECARBOXYLASE PROENZYME, MITOCHONDRIAL"/>
    <property type="match status" value="1"/>
</dbReference>
<evidence type="ECO:0000256" key="2">
    <source>
        <dbReference type="ARBA" id="ARBA00022475"/>
    </source>
</evidence>
<evidence type="ECO:0000256" key="10">
    <source>
        <dbReference type="ARBA" id="ARBA00023264"/>
    </source>
</evidence>
<keyword evidence="5 12" id="KW-0443">Lipid metabolism</keyword>
<comment type="pathway">
    <text evidence="1">Lipid metabolism.</text>
</comment>
<comment type="subunit">
    <text evidence="12">Heterodimer of a large membrane-associated beta subunit and a small pyruvoyl-containing alpha subunit.</text>
</comment>
<dbReference type="OrthoDB" id="9802030at2"/>
<sequence length="298" mass="33047">MSTSSGDDRASGPDRLFALLQLCLPTRWLSALIHRIANIRHTAFKNALIRLFLRGYTVDLREAEYLVPENYASFNHFFTRALRTGARPLPEAGDAFVSPVDGTVSQVGRIRDGRIFQAKGHEYSALELLGGDEEAARRFTDGLFCTIYLAPHNYHRIHMPIGGRLEKWSYVPGRLFSVNAATARAMPRLFARNERLNALFQTDAGGIAVTMVGALFVGSLETVWAGCVSPPHVRGEPQRYETMNPVMLARGEELGRFNMGSTVILLAEAGALEWSAELTPGKVVRMGQSIGRWQRRSA</sequence>
<dbReference type="NCBIfam" id="TIGR00163">
    <property type="entry name" value="PS_decarb"/>
    <property type="match status" value="1"/>
</dbReference>
<dbReference type="HAMAP" id="MF_00662">
    <property type="entry name" value="PS_decarb_PSD_B_type1"/>
    <property type="match status" value="1"/>
</dbReference>
<dbReference type="EMBL" id="QICN01000001">
    <property type="protein sequence ID" value="PXV71454.1"/>
    <property type="molecule type" value="Genomic_DNA"/>
</dbReference>
<evidence type="ECO:0000256" key="11">
    <source>
        <dbReference type="ARBA" id="ARBA00023317"/>
    </source>
</evidence>
<dbReference type="GO" id="GO:0006646">
    <property type="term" value="P:phosphatidylethanolamine biosynthetic process"/>
    <property type="evidence" value="ECO:0007669"/>
    <property type="project" value="UniProtKB-UniRule"/>
</dbReference>
<keyword evidence="8 12" id="KW-0594">Phospholipid biosynthesis</keyword>
<feature type="modified residue" description="Pyruvic acid (Ser); by autocatalysis" evidence="12">
    <location>
        <position position="261"/>
    </location>
</feature>
<evidence type="ECO:0000256" key="12">
    <source>
        <dbReference type="HAMAP-Rule" id="MF_00662"/>
    </source>
</evidence>
<keyword evidence="6 12" id="KW-0472">Membrane</keyword>
<evidence type="ECO:0000256" key="3">
    <source>
        <dbReference type="ARBA" id="ARBA00022516"/>
    </source>
</evidence>
<dbReference type="InterPro" id="IPR003817">
    <property type="entry name" value="PS_Dcarbxylase"/>
</dbReference>
<feature type="active site" description="Charge relay system; for autoendoproteolytic cleavage activity" evidence="12">
    <location>
        <position position="158"/>
    </location>
</feature>
<comment type="caution">
    <text evidence="13">The sequence shown here is derived from an EMBL/GenBank/DDBJ whole genome shotgun (WGS) entry which is preliminary data.</text>
</comment>
<keyword evidence="14" id="KW-1185">Reference proteome</keyword>
<evidence type="ECO:0000256" key="4">
    <source>
        <dbReference type="ARBA" id="ARBA00022793"/>
    </source>
</evidence>
<comment type="cofactor">
    <cofactor evidence="12">
        <name>pyruvate</name>
        <dbReference type="ChEBI" id="CHEBI:15361"/>
    </cofactor>
    <text evidence="12">Binds 1 pyruvoyl group covalently per subunit.</text>
</comment>
<feature type="active site" description="Charge relay system; for autoendoproteolytic cleavage activity" evidence="12">
    <location>
        <position position="101"/>
    </location>
</feature>
<feature type="active site" description="Schiff-base intermediate with substrate; via pyruvic acid; for decarboxylase activity" evidence="12">
    <location>
        <position position="261"/>
    </location>
</feature>
<reference evidence="13 14" key="1">
    <citation type="submission" date="2018-04" db="EMBL/GenBank/DDBJ databases">
        <title>Genomic Encyclopedia of Type Strains, Phase IV (KMG-IV): sequencing the most valuable type-strain genomes for metagenomic binning, comparative biology and taxonomic classification.</title>
        <authorList>
            <person name="Goeker M."/>
        </authorList>
    </citation>
    <scope>NUCLEOTIDE SEQUENCE [LARGE SCALE GENOMIC DNA]</scope>
    <source>
        <strain evidence="13 14">DSM 104150</strain>
    </source>
</reference>
<feature type="chain" id="PRO_5023535342" description="Phosphatidylserine decarboxylase alpha chain" evidence="12">
    <location>
        <begin position="261"/>
        <end position="298"/>
    </location>
</feature>
<keyword evidence="10 12" id="KW-1208">Phospholipid metabolism</keyword>
<keyword evidence="2 12" id="KW-1003">Cell membrane</keyword>
<comment type="pathway">
    <text evidence="12">Phospholipid metabolism; phosphatidylethanolamine biosynthesis; phosphatidylethanolamine from CDP-diacylglycerol: step 2/2.</text>
</comment>
<dbReference type="InterPro" id="IPR033177">
    <property type="entry name" value="PSD-B"/>
</dbReference>
<evidence type="ECO:0000256" key="8">
    <source>
        <dbReference type="ARBA" id="ARBA00023209"/>
    </source>
</evidence>
<name>A0A318EKT4_9GAMM</name>
<keyword evidence="7 12" id="KW-0865">Zymogen</keyword>
<dbReference type="InterPro" id="IPR033178">
    <property type="entry name" value="PSD_type1_pro"/>
</dbReference>
<evidence type="ECO:0000313" key="14">
    <source>
        <dbReference type="Proteomes" id="UP000248330"/>
    </source>
</evidence>
<dbReference type="EC" id="4.1.1.65" evidence="12"/>
<gene>
    <name evidence="12" type="primary">psd</name>
    <name evidence="13" type="ORF">C8D93_101505</name>
</gene>
<comment type="catalytic activity">
    <reaction evidence="12">
        <text>a 1,2-diacyl-sn-glycero-3-phospho-L-serine + H(+) = a 1,2-diacyl-sn-glycero-3-phosphoethanolamine + CO2</text>
        <dbReference type="Rhea" id="RHEA:20828"/>
        <dbReference type="ChEBI" id="CHEBI:15378"/>
        <dbReference type="ChEBI" id="CHEBI:16526"/>
        <dbReference type="ChEBI" id="CHEBI:57262"/>
        <dbReference type="ChEBI" id="CHEBI:64612"/>
        <dbReference type="EC" id="4.1.1.65"/>
    </reaction>
</comment>
<dbReference type="UniPathway" id="UPA00558">
    <property type="reaction ID" value="UER00616"/>
</dbReference>
<dbReference type="RefSeq" id="WP_110263566.1">
    <property type="nucleotide sequence ID" value="NZ_CAKZQT010000007.1"/>
</dbReference>
<dbReference type="GO" id="GO:0005886">
    <property type="term" value="C:plasma membrane"/>
    <property type="evidence" value="ECO:0007669"/>
    <property type="project" value="UniProtKB-SubCell"/>
</dbReference>
<evidence type="ECO:0000256" key="5">
    <source>
        <dbReference type="ARBA" id="ARBA00023098"/>
    </source>
</evidence>
<evidence type="ECO:0000256" key="6">
    <source>
        <dbReference type="ARBA" id="ARBA00023136"/>
    </source>
</evidence>
<comment type="similarity">
    <text evidence="12">Belongs to the phosphatidylserine decarboxylase family. PSD-B subfamily. Prokaryotic type I sub-subfamily.</text>
</comment>
<comment type="function">
    <text evidence="12">Catalyzes the formation of phosphatidylethanolamine (PtdEtn) from phosphatidylserine (PtdSer).</text>
</comment>
<dbReference type="GO" id="GO:0004609">
    <property type="term" value="F:phosphatidylserine decarboxylase activity"/>
    <property type="evidence" value="ECO:0007669"/>
    <property type="project" value="UniProtKB-UniRule"/>
</dbReference>
<keyword evidence="9 12" id="KW-0456">Lyase</keyword>
<organism evidence="13 14">
    <name type="scientific">Sinimarinibacterium flocculans</name>
    <dbReference type="NCBI Taxonomy" id="985250"/>
    <lineage>
        <taxon>Bacteria</taxon>
        <taxon>Pseudomonadati</taxon>
        <taxon>Pseudomonadota</taxon>
        <taxon>Gammaproteobacteria</taxon>
        <taxon>Nevskiales</taxon>
        <taxon>Nevskiaceae</taxon>
        <taxon>Sinimarinibacterium</taxon>
    </lineage>
</organism>
<evidence type="ECO:0000256" key="7">
    <source>
        <dbReference type="ARBA" id="ARBA00023145"/>
    </source>
</evidence>
<dbReference type="PANTHER" id="PTHR10067">
    <property type="entry name" value="PHOSPHATIDYLSERINE DECARBOXYLASE"/>
    <property type="match status" value="1"/>
</dbReference>
<accession>A0A318EKT4</accession>
<dbReference type="Pfam" id="PF02666">
    <property type="entry name" value="PS_Dcarbxylase"/>
    <property type="match status" value="1"/>
</dbReference>
<feature type="active site" description="Charge relay system; for autoendoproteolytic cleavage activity" evidence="12">
    <location>
        <position position="261"/>
    </location>
</feature>
<comment type="PTM">
    <text evidence="12">Is synthesized initially as an inactive proenzyme. Formation of the active enzyme involves a self-maturation process in which the active site pyruvoyl group is generated from an internal serine residue via an autocatalytic post-translational modification. Two non-identical subunits are generated from the proenzyme in this reaction, and the pyruvate is formed at the N-terminus of the alpha chain, which is derived from the carboxyl end of the proenzyme. The autoendoproteolytic cleavage occurs by a canonical serine protease mechanism, in which the side chain hydroxyl group of the serine supplies its oxygen atom to form the C-terminus of the beta chain, while the remainder of the serine residue undergoes an oxidative deamination to produce ammonia and the pyruvoyl prosthetic group on the alpha chain. During this reaction, the Ser that is part of the protease active site of the proenzyme becomes the pyruvoyl prosthetic group, which constitutes an essential element of the active site of the mature decarboxylase.</text>
</comment>
<dbReference type="Proteomes" id="UP000248330">
    <property type="component" value="Unassembled WGS sequence"/>
</dbReference>
<feature type="site" description="Cleavage (non-hydrolytic); by autocatalysis" evidence="12">
    <location>
        <begin position="260"/>
        <end position="261"/>
    </location>
</feature>
<comment type="subcellular location">
    <subcellularLocation>
        <location evidence="12">Cell membrane</location>
        <topology evidence="12">Peripheral membrane protein</topology>
    </subcellularLocation>
</comment>
<evidence type="ECO:0000256" key="1">
    <source>
        <dbReference type="ARBA" id="ARBA00005189"/>
    </source>
</evidence>
<protein>
    <recommendedName>
        <fullName evidence="12">Phosphatidylserine decarboxylase proenzyme</fullName>
        <ecNumber evidence="12">4.1.1.65</ecNumber>
    </recommendedName>
    <component>
        <recommendedName>
            <fullName evidence="12">Phosphatidylserine decarboxylase alpha chain</fullName>
        </recommendedName>
    </component>
    <component>
        <recommendedName>
            <fullName evidence="12">Phosphatidylserine decarboxylase beta chain</fullName>
        </recommendedName>
    </component>
</protein>
<feature type="chain" id="PRO_5023535343" description="Phosphatidylserine decarboxylase beta chain" evidence="12">
    <location>
        <begin position="1"/>
        <end position="260"/>
    </location>
</feature>
<keyword evidence="3 12" id="KW-0444">Lipid biosynthesis</keyword>
<evidence type="ECO:0000313" key="13">
    <source>
        <dbReference type="EMBL" id="PXV71454.1"/>
    </source>
</evidence>
<keyword evidence="11 12" id="KW-0670">Pyruvate</keyword>
<keyword evidence="4 12" id="KW-0210">Decarboxylase</keyword>
<dbReference type="AlphaFoldDB" id="A0A318EKT4"/>
<evidence type="ECO:0000256" key="9">
    <source>
        <dbReference type="ARBA" id="ARBA00023239"/>
    </source>
</evidence>
<proteinExistence type="inferred from homology"/>